<evidence type="ECO:0000256" key="3">
    <source>
        <dbReference type="ARBA" id="ARBA00022741"/>
    </source>
</evidence>
<dbReference type="AlphaFoldDB" id="A0A927CCZ9"/>
<gene>
    <name evidence="8" type="ORF">IDH45_16940</name>
</gene>
<dbReference type="GO" id="GO:0005524">
    <property type="term" value="F:ATP binding"/>
    <property type="evidence" value="ECO:0007669"/>
    <property type="project" value="UniProtKB-KW"/>
</dbReference>
<dbReference type="GO" id="GO:0006000">
    <property type="term" value="P:fructose metabolic process"/>
    <property type="evidence" value="ECO:0007669"/>
    <property type="project" value="UniProtKB-ARBA"/>
</dbReference>
<name>A0A927CCZ9_9BACL</name>
<dbReference type="InterPro" id="IPR002173">
    <property type="entry name" value="Carboh/pur_kinase_PfkB_CS"/>
</dbReference>
<dbReference type="InterPro" id="IPR002139">
    <property type="entry name" value="Ribo/fructo_kinase"/>
</dbReference>
<dbReference type="Gene3D" id="3.40.1190.20">
    <property type="match status" value="1"/>
</dbReference>
<evidence type="ECO:0000313" key="9">
    <source>
        <dbReference type="Proteomes" id="UP000639396"/>
    </source>
</evidence>
<dbReference type="PANTHER" id="PTHR43085">
    <property type="entry name" value="HEXOKINASE FAMILY MEMBER"/>
    <property type="match status" value="1"/>
</dbReference>
<dbReference type="InterPro" id="IPR029056">
    <property type="entry name" value="Ribokinase-like"/>
</dbReference>
<dbReference type="InterPro" id="IPR011611">
    <property type="entry name" value="PfkB_dom"/>
</dbReference>
<dbReference type="RefSeq" id="WP_190929305.1">
    <property type="nucleotide sequence ID" value="NZ_JACXJA010000021.1"/>
</dbReference>
<dbReference type="PROSITE" id="PS00584">
    <property type="entry name" value="PFKB_KINASES_2"/>
    <property type="match status" value="1"/>
</dbReference>
<dbReference type="PROSITE" id="PS00583">
    <property type="entry name" value="PFKB_KINASES_1"/>
    <property type="match status" value="1"/>
</dbReference>
<evidence type="ECO:0000313" key="8">
    <source>
        <dbReference type="EMBL" id="MBD2863681.1"/>
    </source>
</evidence>
<dbReference type="EMBL" id="JACXJA010000021">
    <property type="protein sequence ID" value="MBD2863681.1"/>
    <property type="molecule type" value="Genomic_DNA"/>
</dbReference>
<sequence length="327" mass="34893">MNKRTVVCLGELLIDFVPQTNGQPLAQVDTFRKAAGGAPANVAAAVAKLGGKSRFIAKVGRDAFGDYLQEALYEAGVEPVLVRTDEARTGLAFVSLREDGERDFMFYRDPAADMLLRKEEIKDDLLSDGAIFHFGSVSLIAEPCRTATLHAARRARAFGALISYDPNVRLPLWTNADFARRVIVDQLPLADLVKVSEDEIAFLFHGADIEEGARLMLELGPRCIVATLGAAGCRVFTKKGGIAVPGVPVEPVDTTGAGDSFVGGLLCRLAEAGIGAEQLEEAMAEESFVRDVCSFANATGALTTTKRGAIPALPTRAETLAKLGREV</sequence>
<evidence type="ECO:0000256" key="4">
    <source>
        <dbReference type="ARBA" id="ARBA00022777"/>
    </source>
</evidence>
<protein>
    <submittedName>
        <fullName evidence="8">Carbohydrate kinase</fullName>
    </submittedName>
</protein>
<dbReference type="Pfam" id="PF00294">
    <property type="entry name" value="PfkB"/>
    <property type="match status" value="1"/>
</dbReference>
<organism evidence="8 9">
    <name type="scientific">Paenibacillus oceani</name>
    <dbReference type="NCBI Taxonomy" id="2772510"/>
    <lineage>
        <taxon>Bacteria</taxon>
        <taxon>Bacillati</taxon>
        <taxon>Bacillota</taxon>
        <taxon>Bacilli</taxon>
        <taxon>Bacillales</taxon>
        <taxon>Paenibacillaceae</taxon>
        <taxon>Paenibacillus</taxon>
    </lineage>
</organism>
<evidence type="ECO:0000256" key="1">
    <source>
        <dbReference type="ARBA" id="ARBA00010688"/>
    </source>
</evidence>
<comment type="similarity">
    <text evidence="1 6">Belongs to the carbohydrate kinase PfkB family.</text>
</comment>
<keyword evidence="4 6" id="KW-0418">Kinase</keyword>
<feature type="domain" description="Carbohydrate kinase PfkB" evidence="7">
    <location>
        <begin position="4"/>
        <end position="315"/>
    </location>
</feature>
<keyword evidence="5" id="KW-0067">ATP-binding</keyword>
<keyword evidence="2 6" id="KW-0808">Transferase</keyword>
<keyword evidence="3" id="KW-0547">Nucleotide-binding</keyword>
<dbReference type="SUPFAM" id="SSF53613">
    <property type="entry name" value="Ribokinase-like"/>
    <property type="match status" value="1"/>
</dbReference>
<proteinExistence type="inferred from homology"/>
<accession>A0A927CCZ9</accession>
<evidence type="ECO:0000256" key="2">
    <source>
        <dbReference type="ARBA" id="ARBA00022679"/>
    </source>
</evidence>
<keyword evidence="9" id="KW-1185">Reference proteome</keyword>
<dbReference type="InterPro" id="IPR050306">
    <property type="entry name" value="PfkB_Carbo_kinase"/>
</dbReference>
<dbReference type="CDD" id="cd01167">
    <property type="entry name" value="bac_FRK"/>
    <property type="match status" value="1"/>
</dbReference>
<reference evidence="8" key="1">
    <citation type="submission" date="2020-09" db="EMBL/GenBank/DDBJ databases">
        <title>A novel bacterium of genus Paenibacillus, isolated from South China Sea.</title>
        <authorList>
            <person name="Huang H."/>
            <person name="Mo K."/>
            <person name="Hu Y."/>
        </authorList>
    </citation>
    <scope>NUCLEOTIDE SEQUENCE</scope>
    <source>
        <strain evidence="8">IB182363</strain>
    </source>
</reference>
<evidence type="ECO:0000259" key="7">
    <source>
        <dbReference type="Pfam" id="PF00294"/>
    </source>
</evidence>
<dbReference type="PRINTS" id="PR00990">
    <property type="entry name" value="RIBOKINASE"/>
</dbReference>
<evidence type="ECO:0000256" key="5">
    <source>
        <dbReference type="ARBA" id="ARBA00022840"/>
    </source>
</evidence>
<dbReference type="PANTHER" id="PTHR43085:SF1">
    <property type="entry name" value="PSEUDOURIDINE KINASE-RELATED"/>
    <property type="match status" value="1"/>
</dbReference>
<evidence type="ECO:0000256" key="6">
    <source>
        <dbReference type="RuleBase" id="RU003704"/>
    </source>
</evidence>
<comment type="caution">
    <text evidence="8">The sequence shown here is derived from an EMBL/GenBank/DDBJ whole genome shotgun (WGS) entry which is preliminary data.</text>
</comment>
<dbReference type="GO" id="GO:0008865">
    <property type="term" value="F:fructokinase activity"/>
    <property type="evidence" value="ECO:0007669"/>
    <property type="project" value="UniProtKB-ARBA"/>
</dbReference>
<dbReference type="Proteomes" id="UP000639396">
    <property type="component" value="Unassembled WGS sequence"/>
</dbReference>